<keyword evidence="3" id="KW-1185">Reference proteome</keyword>
<dbReference type="EMBL" id="CAJPDR010000051">
    <property type="protein sequence ID" value="CAF9911772.1"/>
    <property type="molecule type" value="Genomic_DNA"/>
</dbReference>
<sequence length="221" mass="24829">MSLLLFFSQFLLNLCLGSVSDSWTEPRHAGVEHHRVVQPGIMTRELMKVWPQSVIRELLVSKEGAFGVFSIDPEKRHFCWIPIVITMSDSPQRYGNFGNIHHGSLVRKLLMDTIHEHFILRAAPCVVTYVQIPDISPANVTDILKPQKNSEETAPMLDEEHKAVMLVKESETFSACLLAGTKETGLDHHVLKPVEASSSLGVSFDWKFKISGEERVLPGSR</sequence>
<feature type="chain" id="PRO_5034914358" evidence="1">
    <location>
        <begin position="18"/>
        <end position="221"/>
    </location>
</feature>
<dbReference type="AlphaFoldDB" id="A0A8H3ET54"/>
<keyword evidence="1" id="KW-0732">Signal</keyword>
<gene>
    <name evidence="2" type="ORF">ALECFALPRED_007644</name>
</gene>
<reference evidence="2" key="1">
    <citation type="submission" date="2021-03" db="EMBL/GenBank/DDBJ databases">
        <authorList>
            <person name="Tagirdzhanova G."/>
        </authorList>
    </citation>
    <scope>NUCLEOTIDE SEQUENCE</scope>
</reference>
<proteinExistence type="predicted"/>
<accession>A0A8H3ET54</accession>
<comment type="caution">
    <text evidence="2">The sequence shown here is derived from an EMBL/GenBank/DDBJ whole genome shotgun (WGS) entry which is preliminary data.</text>
</comment>
<evidence type="ECO:0000313" key="2">
    <source>
        <dbReference type="EMBL" id="CAF9911772.1"/>
    </source>
</evidence>
<organism evidence="2 3">
    <name type="scientific">Alectoria fallacina</name>
    <dbReference type="NCBI Taxonomy" id="1903189"/>
    <lineage>
        <taxon>Eukaryota</taxon>
        <taxon>Fungi</taxon>
        <taxon>Dikarya</taxon>
        <taxon>Ascomycota</taxon>
        <taxon>Pezizomycotina</taxon>
        <taxon>Lecanoromycetes</taxon>
        <taxon>OSLEUM clade</taxon>
        <taxon>Lecanoromycetidae</taxon>
        <taxon>Lecanorales</taxon>
        <taxon>Lecanorineae</taxon>
        <taxon>Parmeliaceae</taxon>
        <taxon>Alectoria</taxon>
    </lineage>
</organism>
<dbReference type="Proteomes" id="UP000664203">
    <property type="component" value="Unassembled WGS sequence"/>
</dbReference>
<name>A0A8H3ET54_9LECA</name>
<evidence type="ECO:0000313" key="3">
    <source>
        <dbReference type="Proteomes" id="UP000664203"/>
    </source>
</evidence>
<evidence type="ECO:0000256" key="1">
    <source>
        <dbReference type="SAM" id="SignalP"/>
    </source>
</evidence>
<feature type="signal peptide" evidence="1">
    <location>
        <begin position="1"/>
        <end position="17"/>
    </location>
</feature>
<protein>
    <submittedName>
        <fullName evidence="2">Uncharacterized protein</fullName>
    </submittedName>
</protein>